<name>K8WLF4_9GAMM</name>
<gene>
    <name evidence="1" type="ORF">OOA_12273</name>
</gene>
<evidence type="ECO:0000313" key="2">
    <source>
        <dbReference type="Proteomes" id="UP000009336"/>
    </source>
</evidence>
<protein>
    <submittedName>
        <fullName evidence="1">Uncharacterized protein</fullName>
    </submittedName>
</protein>
<comment type="caution">
    <text evidence="1">The sequence shown here is derived from an EMBL/GenBank/DDBJ whole genome shotgun (WGS) entry which is preliminary data.</text>
</comment>
<reference evidence="1 2" key="1">
    <citation type="journal article" date="2012" name="BMC Genomics">
        <title>Comparative genomics of bacteria in the genus Providencia isolated from wild Drosophila melanogaster.</title>
        <authorList>
            <person name="Galac M.R."/>
            <person name="Lazzaro B.P."/>
        </authorList>
    </citation>
    <scope>NUCLEOTIDE SEQUENCE [LARGE SCALE GENOMIC DNA]</scope>
    <source>
        <strain evidence="1 2">DSM 19968</strain>
    </source>
</reference>
<dbReference type="AlphaFoldDB" id="K8WLF4"/>
<evidence type="ECO:0000313" key="1">
    <source>
        <dbReference type="EMBL" id="EKT60811.1"/>
    </source>
</evidence>
<keyword evidence="2" id="KW-1185">Reference proteome</keyword>
<dbReference type="eggNOG" id="COG0741">
    <property type="taxonomic scope" value="Bacteria"/>
</dbReference>
<accession>K8WLF4</accession>
<dbReference type="STRING" id="1141662.OOA_12273"/>
<dbReference type="HOGENOM" id="CLU_573117_0_0_6"/>
<dbReference type="EMBL" id="AKKL01000032">
    <property type="protein sequence ID" value="EKT60811.1"/>
    <property type="molecule type" value="Genomic_DNA"/>
</dbReference>
<dbReference type="Proteomes" id="UP000009336">
    <property type="component" value="Unassembled WGS sequence"/>
</dbReference>
<feature type="non-terminal residue" evidence="1">
    <location>
        <position position="483"/>
    </location>
</feature>
<proteinExistence type="predicted"/>
<organism evidence="1 2">
    <name type="scientific">Providencia burhodogranariea DSM 19968</name>
    <dbReference type="NCBI Taxonomy" id="1141662"/>
    <lineage>
        <taxon>Bacteria</taxon>
        <taxon>Pseudomonadati</taxon>
        <taxon>Pseudomonadota</taxon>
        <taxon>Gammaproteobacteria</taxon>
        <taxon>Enterobacterales</taxon>
        <taxon>Morganellaceae</taxon>
        <taxon>Providencia</taxon>
    </lineage>
</organism>
<dbReference type="Gene3D" id="3.90.1720.10">
    <property type="entry name" value="endopeptidase domain like (from Nostoc punctiforme)"/>
    <property type="match status" value="1"/>
</dbReference>
<sequence length="483" mass="54157">MINMDVTIKKINQNAIEIQKSFAFGKGECAKYVKLALIHGGASIENSGIRSAKDYGPWLIENGFTPVPGAKAQKEGISYSLLGQQKGDIVIIERLKKPNKPESIHGHIALFDGKHWVSDFVQQRGFYPNQEYRDEGTSFVLYRYSGNQSVEEEKEEKSGAKLIKIVYPIPKNERGQEFSNLDEIMAHVSGESTGNYLLGRNGMWHSGIHITNATTPWCALSGNAITEKANFPIPYKGQQAIRCMADGEIVAYRMNQDYLPLGWKAGNLNLSGSFVLVRHYIQPGETQKSGLHFYTLYMHLAPYSAYKANPTWIVQDTLPTYLPEWKAVAGTNAYKDQNKLDSLPKGSIISWDKHDSQRQLRAANGRLYGLVTIEKLASTSKLNVGDQCWTLVDNNNVLPEREPSWWKQLASPAKEMMQFDKVVSLTTPITIKAGDSIGHMGFYQAPKEQGIDSRYQVHIECISSDENLPQFLQNPDKVGHDKP</sequence>